<sequence>MVIKLLFGKIPGFENFIPSKAFSSDSLRLKKVSDLFDHSSNSWDIDLVEQTFKPEEARQILSITLKKTGHSDLLTWLPHKQGKFTIKYAYSAILKTKMLSLKQPESSNSRLIEQKIWKTTWELKIKQKIKNFLWSCWFKFISTQDQLKKKCIQVDPICCICGKFEESLEHIFFHCDRASKVWKLSGLDWSGLQQHTDSFNSWWAGICHIQRVQCIQDRVHYSTYILWWLWKTRNNWLFNKVRISKMELAKRAWIEWTEFDEGTCSAS</sequence>
<gene>
    <name evidence="2" type="ORF">STAS_21416</name>
</gene>
<dbReference type="InterPro" id="IPR026960">
    <property type="entry name" value="RVT-Znf"/>
</dbReference>
<keyword evidence="2" id="KW-0695">RNA-directed DNA polymerase</keyword>
<feature type="domain" description="Reverse transcriptase zinc-binding" evidence="1">
    <location>
        <begin position="110"/>
        <end position="182"/>
    </location>
</feature>
<name>A0A5A7QH67_STRAF</name>
<organism evidence="2 3">
    <name type="scientific">Striga asiatica</name>
    <name type="common">Asiatic witchweed</name>
    <name type="synonym">Buchnera asiatica</name>
    <dbReference type="NCBI Taxonomy" id="4170"/>
    <lineage>
        <taxon>Eukaryota</taxon>
        <taxon>Viridiplantae</taxon>
        <taxon>Streptophyta</taxon>
        <taxon>Embryophyta</taxon>
        <taxon>Tracheophyta</taxon>
        <taxon>Spermatophyta</taxon>
        <taxon>Magnoliopsida</taxon>
        <taxon>eudicotyledons</taxon>
        <taxon>Gunneridae</taxon>
        <taxon>Pentapetalae</taxon>
        <taxon>asterids</taxon>
        <taxon>lamiids</taxon>
        <taxon>Lamiales</taxon>
        <taxon>Orobanchaceae</taxon>
        <taxon>Buchnereae</taxon>
        <taxon>Striga</taxon>
    </lineage>
</organism>
<proteinExistence type="predicted"/>
<evidence type="ECO:0000259" key="1">
    <source>
        <dbReference type="Pfam" id="PF13966"/>
    </source>
</evidence>
<keyword evidence="3" id="KW-1185">Reference proteome</keyword>
<protein>
    <submittedName>
        <fullName evidence="2">RNA-directed DNA polymerase (Reversetranscriptase)-related family protein</fullName>
    </submittedName>
</protein>
<evidence type="ECO:0000313" key="2">
    <source>
        <dbReference type="EMBL" id="GER44510.1"/>
    </source>
</evidence>
<dbReference type="GO" id="GO:0003964">
    <property type="term" value="F:RNA-directed DNA polymerase activity"/>
    <property type="evidence" value="ECO:0007669"/>
    <property type="project" value="UniProtKB-KW"/>
</dbReference>
<dbReference type="OrthoDB" id="914203at2759"/>
<accession>A0A5A7QH67</accession>
<dbReference type="Proteomes" id="UP000325081">
    <property type="component" value="Unassembled WGS sequence"/>
</dbReference>
<keyword evidence="2" id="KW-0548">Nucleotidyltransferase</keyword>
<dbReference type="EMBL" id="BKCP01006960">
    <property type="protein sequence ID" value="GER44510.1"/>
    <property type="molecule type" value="Genomic_DNA"/>
</dbReference>
<comment type="caution">
    <text evidence="2">The sequence shown here is derived from an EMBL/GenBank/DDBJ whole genome shotgun (WGS) entry which is preliminary data.</text>
</comment>
<evidence type="ECO:0000313" key="3">
    <source>
        <dbReference type="Proteomes" id="UP000325081"/>
    </source>
</evidence>
<dbReference type="AlphaFoldDB" id="A0A5A7QH67"/>
<keyword evidence="2" id="KW-0808">Transferase</keyword>
<reference evidence="3" key="1">
    <citation type="journal article" date="2019" name="Curr. Biol.">
        <title>Genome Sequence of Striga asiatica Provides Insight into the Evolution of Plant Parasitism.</title>
        <authorList>
            <person name="Yoshida S."/>
            <person name="Kim S."/>
            <person name="Wafula E.K."/>
            <person name="Tanskanen J."/>
            <person name="Kim Y.M."/>
            <person name="Honaas L."/>
            <person name="Yang Z."/>
            <person name="Spallek T."/>
            <person name="Conn C.E."/>
            <person name="Ichihashi Y."/>
            <person name="Cheong K."/>
            <person name="Cui S."/>
            <person name="Der J.P."/>
            <person name="Gundlach H."/>
            <person name="Jiao Y."/>
            <person name="Hori C."/>
            <person name="Ishida J.K."/>
            <person name="Kasahara H."/>
            <person name="Kiba T."/>
            <person name="Kim M.S."/>
            <person name="Koo N."/>
            <person name="Laohavisit A."/>
            <person name="Lee Y.H."/>
            <person name="Lumba S."/>
            <person name="McCourt P."/>
            <person name="Mortimer J.C."/>
            <person name="Mutuku J.M."/>
            <person name="Nomura T."/>
            <person name="Sasaki-Sekimoto Y."/>
            <person name="Seto Y."/>
            <person name="Wang Y."/>
            <person name="Wakatake T."/>
            <person name="Sakakibara H."/>
            <person name="Demura T."/>
            <person name="Yamaguchi S."/>
            <person name="Yoneyama K."/>
            <person name="Manabe R.I."/>
            <person name="Nelson D.C."/>
            <person name="Schulman A.H."/>
            <person name="Timko M.P."/>
            <person name="dePamphilis C.W."/>
            <person name="Choi D."/>
            <person name="Shirasu K."/>
        </authorList>
    </citation>
    <scope>NUCLEOTIDE SEQUENCE [LARGE SCALE GENOMIC DNA]</scope>
    <source>
        <strain evidence="3">cv. UVA1</strain>
    </source>
</reference>
<dbReference type="Pfam" id="PF13966">
    <property type="entry name" value="zf-RVT"/>
    <property type="match status" value="1"/>
</dbReference>